<reference evidence="2 3" key="1">
    <citation type="submission" date="2021-02" db="EMBL/GenBank/DDBJ databases">
        <title>De Novo genome assembly of isolated myxobacteria.</title>
        <authorList>
            <person name="Stevens D.C."/>
        </authorList>
    </citation>
    <scope>NUCLEOTIDE SEQUENCE [LARGE SCALE GENOMIC DNA]</scope>
    <source>
        <strain evidence="3">SCPEA02</strain>
    </source>
</reference>
<sequence>MTALEEDRSIVFPEFFEKFAQKVGEPPGIYELDGATLRAIRIAADDFLPADAPHGACWESRAAHRYRVTRREDIIFVRIDVDLAACDSKVLPLDSGVEYAIRADGRILRRVFDGEPVERSSTAVPDRGAPADAGEPALTPPPGSTWGKPSPTIPSGWLDSGTIHQPTEPDGGPSSHAP</sequence>
<keyword evidence="3" id="KW-1185">Reference proteome</keyword>
<protein>
    <submittedName>
        <fullName evidence="2">Uncharacterized protein</fullName>
    </submittedName>
</protein>
<proteinExistence type="predicted"/>
<dbReference type="RefSeq" id="WP_206722909.1">
    <property type="nucleotide sequence ID" value="NZ_CP071090.1"/>
</dbReference>
<evidence type="ECO:0000313" key="3">
    <source>
        <dbReference type="Proteomes" id="UP000662747"/>
    </source>
</evidence>
<dbReference type="Proteomes" id="UP000662747">
    <property type="component" value="Chromosome"/>
</dbReference>
<organism evidence="2 3">
    <name type="scientific">Pyxidicoccus parkwayensis</name>
    <dbReference type="NCBI Taxonomy" id="2813578"/>
    <lineage>
        <taxon>Bacteria</taxon>
        <taxon>Pseudomonadati</taxon>
        <taxon>Myxococcota</taxon>
        <taxon>Myxococcia</taxon>
        <taxon>Myxococcales</taxon>
        <taxon>Cystobacterineae</taxon>
        <taxon>Myxococcaceae</taxon>
        <taxon>Pyxidicoccus</taxon>
    </lineage>
</organism>
<name>A0ABX7NVB2_9BACT</name>
<accession>A0ABX7NVB2</accession>
<gene>
    <name evidence="2" type="ORF">JY651_40120</name>
</gene>
<dbReference type="EMBL" id="CP071090">
    <property type="protein sequence ID" value="QSQ21331.1"/>
    <property type="molecule type" value="Genomic_DNA"/>
</dbReference>
<evidence type="ECO:0000256" key="1">
    <source>
        <dbReference type="SAM" id="MobiDB-lite"/>
    </source>
</evidence>
<feature type="region of interest" description="Disordered" evidence="1">
    <location>
        <begin position="116"/>
        <end position="178"/>
    </location>
</feature>
<evidence type="ECO:0000313" key="2">
    <source>
        <dbReference type="EMBL" id="QSQ21331.1"/>
    </source>
</evidence>